<evidence type="ECO:0000313" key="9">
    <source>
        <dbReference type="Proteomes" id="UP001565368"/>
    </source>
</evidence>
<dbReference type="InterPro" id="IPR033756">
    <property type="entry name" value="YlxH/NBP35"/>
</dbReference>
<proteinExistence type="inferred from homology"/>
<dbReference type="InterPro" id="IPR019591">
    <property type="entry name" value="Mrp/NBP35_ATP-bd"/>
</dbReference>
<evidence type="ECO:0000256" key="3">
    <source>
        <dbReference type="ARBA" id="ARBA00022840"/>
    </source>
</evidence>
<dbReference type="HAMAP" id="MF_02040">
    <property type="entry name" value="Mrp_NBP35"/>
    <property type="match status" value="1"/>
</dbReference>
<keyword evidence="4" id="KW-0408">Iron</keyword>
<feature type="region of interest" description="Disordered" evidence="7">
    <location>
        <begin position="43"/>
        <end position="102"/>
    </location>
</feature>
<dbReference type="CDD" id="cd02037">
    <property type="entry name" value="Mrp_NBP35"/>
    <property type="match status" value="1"/>
</dbReference>
<evidence type="ECO:0000256" key="6">
    <source>
        <dbReference type="ARBA" id="ARBA00024036"/>
    </source>
</evidence>
<sequence length="381" mass="40060">MHAALQRTPALSTLVARVSQQPLSAPRATAACALALRHRPAAPINPTWSSSASTSQQRQQQRRRLHSSATLRHENPLGIPKREANPAPRIPRRAAGPPQKSGIRGVNHVVVVASGKGGVGKSTVAANLALALAKTSPEALGRPARIGLLDLDIFGPSVPLLMGLDRAGEPEMNDANKLIPLQNHGIKTMSIGYLLPPDPNQPVVWRGLMVQKAVQQLLFDVDWAQGGDLDALVIDMPPGTGDVQLSLGQLVVVDGAVIVSTPQDVALIDARKGVAMFQKVGVPIIGLLLNMSHFKCGSCDTPHELFGSSDKFTAAASELGLDVLGKVPLVTSVSDGGDAGRPVMVQSGAEGDEVRAAMSHVGDEVWQYLAKRPKANVGVRG</sequence>
<dbReference type="InterPro" id="IPR044304">
    <property type="entry name" value="NUBPL-like"/>
</dbReference>
<evidence type="ECO:0000256" key="4">
    <source>
        <dbReference type="ARBA" id="ARBA00023004"/>
    </source>
</evidence>
<dbReference type="Gene3D" id="3.40.50.300">
    <property type="entry name" value="P-loop containing nucleotide triphosphate hydrolases"/>
    <property type="match status" value="1"/>
</dbReference>
<dbReference type="Proteomes" id="UP001565368">
    <property type="component" value="Unassembled WGS sequence"/>
</dbReference>
<accession>A0ABR3QFT1</accession>
<keyword evidence="9" id="KW-1185">Reference proteome</keyword>
<dbReference type="EMBL" id="JBBXJM010000001">
    <property type="protein sequence ID" value="KAL1413206.1"/>
    <property type="molecule type" value="Genomic_DNA"/>
</dbReference>
<organism evidence="8 9">
    <name type="scientific">Vanrija albida</name>
    <dbReference type="NCBI Taxonomy" id="181172"/>
    <lineage>
        <taxon>Eukaryota</taxon>
        <taxon>Fungi</taxon>
        <taxon>Dikarya</taxon>
        <taxon>Basidiomycota</taxon>
        <taxon>Agaricomycotina</taxon>
        <taxon>Tremellomycetes</taxon>
        <taxon>Trichosporonales</taxon>
        <taxon>Trichosporonaceae</taxon>
        <taxon>Vanrija</taxon>
    </lineage>
</organism>
<protein>
    <recommendedName>
        <fullName evidence="10">P-loop containing nucleoside triphosphate hydrolase protein</fullName>
    </recommendedName>
</protein>
<keyword evidence="5" id="KW-0411">Iron-sulfur</keyword>
<keyword evidence="2" id="KW-0547">Nucleotide-binding</keyword>
<feature type="compositionally biased region" description="Low complexity" evidence="7">
    <location>
        <begin position="49"/>
        <end position="59"/>
    </location>
</feature>
<keyword evidence="1" id="KW-0479">Metal-binding</keyword>
<evidence type="ECO:0000313" key="8">
    <source>
        <dbReference type="EMBL" id="KAL1413206.1"/>
    </source>
</evidence>
<evidence type="ECO:0000256" key="1">
    <source>
        <dbReference type="ARBA" id="ARBA00022723"/>
    </source>
</evidence>
<evidence type="ECO:0000256" key="5">
    <source>
        <dbReference type="ARBA" id="ARBA00023014"/>
    </source>
</evidence>
<comment type="similarity">
    <text evidence="6">Belongs to the Mrp/NBP35 ATP-binding proteins family.</text>
</comment>
<dbReference type="SUPFAM" id="SSF52540">
    <property type="entry name" value="P-loop containing nucleoside triphosphate hydrolases"/>
    <property type="match status" value="1"/>
</dbReference>
<evidence type="ECO:0000256" key="2">
    <source>
        <dbReference type="ARBA" id="ARBA00022741"/>
    </source>
</evidence>
<reference evidence="8 9" key="1">
    <citation type="submission" date="2023-08" db="EMBL/GenBank/DDBJ databases">
        <title>Annotated Genome Sequence of Vanrija albida AlHP1.</title>
        <authorList>
            <person name="Herzog R."/>
        </authorList>
    </citation>
    <scope>NUCLEOTIDE SEQUENCE [LARGE SCALE GENOMIC DNA]</scope>
    <source>
        <strain evidence="8 9">AlHP1</strain>
    </source>
</reference>
<dbReference type="InterPro" id="IPR027417">
    <property type="entry name" value="P-loop_NTPase"/>
</dbReference>
<dbReference type="PANTHER" id="PTHR42961">
    <property type="entry name" value="IRON-SULFUR PROTEIN NUBPL"/>
    <property type="match status" value="1"/>
</dbReference>
<name>A0ABR3QFT1_9TREE</name>
<dbReference type="PANTHER" id="PTHR42961:SF2">
    <property type="entry name" value="IRON-SULFUR PROTEIN NUBPL"/>
    <property type="match status" value="1"/>
</dbReference>
<gene>
    <name evidence="8" type="ORF">Q8F55_000958</name>
</gene>
<evidence type="ECO:0008006" key="10">
    <source>
        <dbReference type="Google" id="ProtNLM"/>
    </source>
</evidence>
<feature type="compositionally biased region" description="Basic and acidic residues" evidence="7">
    <location>
        <begin position="71"/>
        <end position="84"/>
    </location>
</feature>
<dbReference type="RefSeq" id="XP_069213150.1">
    <property type="nucleotide sequence ID" value="XM_069349606.1"/>
</dbReference>
<comment type="caution">
    <text evidence="8">The sequence shown here is derived from an EMBL/GenBank/DDBJ whole genome shotgun (WGS) entry which is preliminary data.</text>
</comment>
<keyword evidence="3" id="KW-0067">ATP-binding</keyword>
<evidence type="ECO:0000256" key="7">
    <source>
        <dbReference type="SAM" id="MobiDB-lite"/>
    </source>
</evidence>
<dbReference type="Pfam" id="PF10609">
    <property type="entry name" value="ParA"/>
    <property type="match status" value="1"/>
</dbReference>
<dbReference type="GeneID" id="95982001"/>